<dbReference type="EMBL" id="CADCTC010000253">
    <property type="protein sequence ID" value="CAA9291877.1"/>
    <property type="molecule type" value="Genomic_DNA"/>
</dbReference>
<dbReference type="PROSITE" id="PS01031">
    <property type="entry name" value="SHSP"/>
    <property type="match status" value="1"/>
</dbReference>
<dbReference type="InterPro" id="IPR008978">
    <property type="entry name" value="HSP20-like_chaperone"/>
</dbReference>
<evidence type="ECO:0000313" key="4">
    <source>
        <dbReference type="EMBL" id="CAA9291877.1"/>
    </source>
</evidence>
<protein>
    <recommendedName>
        <fullName evidence="3">SHSP domain-containing protein</fullName>
    </recommendedName>
</protein>
<evidence type="ECO:0000256" key="1">
    <source>
        <dbReference type="PROSITE-ProRule" id="PRU00285"/>
    </source>
</evidence>
<reference evidence="4" key="1">
    <citation type="submission" date="2020-02" db="EMBL/GenBank/DDBJ databases">
        <authorList>
            <person name="Meier V. D."/>
        </authorList>
    </citation>
    <scope>NUCLEOTIDE SEQUENCE</scope>
    <source>
        <strain evidence="4">AVDCRST_MAG77</strain>
    </source>
</reference>
<accession>A0A6J4K0L3</accession>
<comment type="similarity">
    <text evidence="1 2">Belongs to the small heat shock protein (HSP20) family.</text>
</comment>
<dbReference type="PANTHER" id="PTHR11527">
    <property type="entry name" value="HEAT-SHOCK PROTEIN 20 FAMILY MEMBER"/>
    <property type="match status" value="1"/>
</dbReference>
<name>A0A6J4K0L3_9CHLR</name>
<dbReference type="AlphaFoldDB" id="A0A6J4K0L3"/>
<dbReference type="Gene3D" id="2.60.40.790">
    <property type="match status" value="1"/>
</dbReference>
<dbReference type="InterPro" id="IPR002068">
    <property type="entry name" value="A-crystallin/Hsp20_dom"/>
</dbReference>
<organism evidence="4">
    <name type="scientific">uncultured Chloroflexota bacterium</name>
    <dbReference type="NCBI Taxonomy" id="166587"/>
    <lineage>
        <taxon>Bacteria</taxon>
        <taxon>Bacillati</taxon>
        <taxon>Chloroflexota</taxon>
        <taxon>environmental samples</taxon>
    </lineage>
</organism>
<evidence type="ECO:0000259" key="3">
    <source>
        <dbReference type="PROSITE" id="PS01031"/>
    </source>
</evidence>
<proteinExistence type="inferred from homology"/>
<dbReference type="Pfam" id="PF00011">
    <property type="entry name" value="HSP20"/>
    <property type="match status" value="1"/>
</dbReference>
<gene>
    <name evidence="4" type="ORF">AVDCRST_MAG77-5224</name>
</gene>
<evidence type="ECO:0000256" key="2">
    <source>
        <dbReference type="RuleBase" id="RU003616"/>
    </source>
</evidence>
<dbReference type="InterPro" id="IPR031107">
    <property type="entry name" value="Small_HSP"/>
</dbReference>
<dbReference type="CDD" id="cd06464">
    <property type="entry name" value="ACD_sHsps-like"/>
    <property type="match status" value="1"/>
</dbReference>
<sequence>MASIVRYEPFRVGLGGMARDFDRMFDRMLEDVPGFAARGARSRATGGANPANLYETPEAYWVELPLPGVRPEDVEVTVQENMLTLQAKRAWQTPENAKTIWQGFGQGEWRQSFTLPGEVNNEKVSASLEHGILRLELPKAEHAKPRTIRVNAGQALTAAPAAPAAPAAEVHEAEANA</sequence>
<dbReference type="SUPFAM" id="SSF49764">
    <property type="entry name" value="HSP20-like chaperones"/>
    <property type="match status" value="1"/>
</dbReference>
<feature type="domain" description="SHSP" evidence="3">
    <location>
        <begin position="42"/>
        <end position="153"/>
    </location>
</feature>